<proteinExistence type="predicted"/>
<dbReference type="OrthoDB" id="8173378at2759"/>
<name>A0A1D1VJ13_RAMVA</name>
<dbReference type="GO" id="GO:0036122">
    <property type="term" value="F:BMP binding"/>
    <property type="evidence" value="ECO:0007669"/>
    <property type="project" value="TreeGrafter"/>
</dbReference>
<feature type="compositionally biased region" description="Acidic residues" evidence="1">
    <location>
        <begin position="219"/>
        <end position="242"/>
    </location>
</feature>
<dbReference type="Gene3D" id="2.10.70.10">
    <property type="entry name" value="Complement Module, domain 1"/>
    <property type="match status" value="1"/>
</dbReference>
<dbReference type="GO" id="GO:0030514">
    <property type="term" value="P:negative regulation of BMP signaling pathway"/>
    <property type="evidence" value="ECO:0007669"/>
    <property type="project" value="TreeGrafter"/>
</dbReference>
<dbReference type="InterPro" id="IPR001007">
    <property type="entry name" value="VWF_dom"/>
</dbReference>
<keyword evidence="2" id="KW-0732">Signal</keyword>
<comment type="caution">
    <text evidence="4">The sequence shown here is derived from an EMBL/GenBank/DDBJ whole genome shotgun (WGS) entry which is preliminary data.</text>
</comment>
<accession>A0A1D1VJ13</accession>
<dbReference type="SMART" id="SM00214">
    <property type="entry name" value="VWC"/>
    <property type="match status" value="3"/>
</dbReference>
<feature type="chain" id="PRO_5008898478" description="VWFC domain-containing protein" evidence="2">
    <location>
        <begin position="32"/>
        <end position="456"/>
    </location>
</feature>
<evidence type="ECO:0000256" key="1">
    <source>
        <dbReference type="SAM" id="MobiDB-lite"/>
    </source>
</evidence>
<dbReference type="InterPro" id="IPR045717">
    <property type="entry name" value="CHRDL1/2"/>
</dbReference>
<dbReference type="PROSITE" id="PS01208">
    <property type="entry name" value="VWFC_1"/>
    <property type="match status" value="2"/>
</dbReference>
<feature type="domain" description="VWFC" evidence="3">
    <location>
        <begin position="135"/>
        <end position="205"/>
    </location>
</feature>
<dbReference type="STRING" id="947166.A0A1D1VJ13"/>
<sequence length="456" mass="51007">MAVMERWTLVNWTHVGMFVICFLVLSVSTSAVNHVGTTATCDFQSTQVHQYRVGSSWEVRVGSQKDFQCINCTCLPESLSVQCLPMAKKCPDMDKCLKIVDVPNTCCPVCAEVENTITASRKSPSRGSSQPATPKRCHHNGQVYQEGQRWAPEANTTAVRPNTDNQCVQCDCQAGNTICYLRMCSYSCRGGVLTATADSCCPICQEFVENDAGGISVVETDEADGNSDTELDPYSETVDEEKPESTECISGPEKYEDGSQWNPIIPPFGRMKCVVCECMSGTVRCRRPTCDRGNLPCARPVHKPGHCCPVCPPEDSNDIANVSSGGSFLCLREKDYLVYENLHDGIIQIALRLPEEETISIHTWTLNTNTADINSTTLKLWEFHRDRTIEDYKFLGTARYRRVQRFLRRINKIRHTCQSRCGKRVESLVQVLRIHSAQSGRKSLCPDKFRAVDTRL</sequence>
<feature type="signal peptide" evidence="2">
    <location>
        <begin position="1"/>
        <end position="31"/>
    </location>
</feature>
<evidence type="ECO:0000313" key="4">
    <source>
        <dbReference type="EMBL" id="GAV01590.1"/>
    </source>
</evidence>
<evidence type="ECO:0000256" key="2">
    <source>
        <dbReference type="SAM" id="SignalP"/>
    </source>
</evidence>
<dbReference type="Proteomes" id="UP000186922">
    <property type="component" value="Unassembled WGS sequence"/>
</dbReference>
<dbReference type="AlphaFoldDB" id="A0A1D1VJ13"/>
<dbReference type="PANTHER" id="PTHR46303">
    <property type="entry name" value="VWFC DOMAIN-CONTAINING PROTEIN"/>
    <property type="match status" value="1"/>
</dbReference>
<feature type="domain" description="VWFC" evidence="3">
    <location>
        <begin position="246"/>
        <end position="312"/>
    </location>
</feature>
<dbReference type="SUPFAM" id="SSF57603">
    <property type="entry name" value="FnI-like domain"/>
    <property type="match status" value="3"/>
</dbReference>
<dbReference type="PANTHER" id="PTHR46303:SF1">
    <property type="entry name" value="VWFC DOMAIN-CONTAINING PROTEIN"/>
    <property type="match status" value="1"/>
</dbReference>
<gene>
    <name evidence="4" type="primary">RvY_12278-1</name>
    <name evidence="4" type="synonym">RvY_12278.1</name>
    <name evidence="4" type="ORF">RvY_12278</name>
</gene>
<evidence type="ECO:0000259" key="3">
    <source>
        <dbReference type="PROSITE" id="PS50184"/>
    </source>
</evidence>
<dbReference type="GO" id="GO:0030154">
    <property type="term" value="P:cell differentiation"/>
    <property type="evidence" value="ECO:0007669"/>
    <property type="project" value="TreeGrafter"/>
</dbReference>
<dbReference type="EMBL" id="BDGG01000007">
    <property type="protein sequence ID" value="GAV01590.1"/>
    <property type="molecule type" value="Genomic_DNA"/>
</dbReference>
<protein>
    <recommendedName>
        <fullName evidence="3">VWFC domain-containing protein</fullName>
    </recommendedName>
</protein>
<evidence type="ECO:0000313" key="5">
    <source>
        <dbReference type="Proteomes" id="UP000186922"/>
    </source>
</evidence>
<dbReference type="GO" id="GO:0005615">
    <property type="term" value="C:extracellular space"/>
    <property type="evidence" value="ECO:0007669"/>
    <property type="project" value="TreeGrafter"/>
</dbReference>
<organism evidence="4 5">
    <name type="scientific">Ramazzottius varieornatus</name>
    <name type="common">Water bear</name>
    <name type="synonym">Tardigrade</name>
    <dbReference type="NCBI Taxonomy" id="947166"/>
    <lineage>
        <taxon>Eukaryota</taxon>
        <taxon>Metazoa</taxon>
        <taxon>Ecdysozoa</taxon>
        <taxon>Tardigrada</taxon>
        <taxon>Eutardigrada</taxon>
        <taxon>Parachela</taxon>
        <taxon>Hypsibioidea</taxon>
        <taxon>Ramazzottiidae</taxon>
        <taxon>Ramazzottius</taxon>
    </lineage>
</organism>
<dbReference type="PROSITE" id="PS50184">
    <property type="entry name" value="VWFC_2"/>
    <property type="match status" value="2"/>
</dbReference>
<feature type="region of interest" description="Disordered" evidence="1">
    <location>
        <begin position="219"/>
        <end position="250"/>
    </location>
</feature>
<reference evidence="4 5" key="1">
    <citation type="journal article" date="2016" name="Nat. Commun.">
        <title>Extremotolerant tardigrade genome and improved radiotolerance of human cultured cells by tardigrade-unique protein.</title>
        <authorList>
            <person name="Hashimoto T."/>
            <person name="Horikawa D.D."/>
            <person name="Saito Y."/>
            <person name="Kuwahara H."/>
            <person name="Kozuka-Hata H."/>
            <person name="Shin-I T."/>
            <person name="Minakuchi Y."/>
            <person name="Ohishi K."/>
            <person name="Motoyama A."/>
            <person name="Aizu T."/>
            <person name="Enomoto A."/>
            <person name="Kondo K."/>
            <person name="Tanaka S."/>
            <person name="Hara Y."/>
            <person name="Koshikawa S."/>
            <person name="Sagara H."/>
            <person name="Miura T."/>
            <person name="Yokobori S."/>
            <person name="Miyagawa K."/>
            <person name="Suzuki Y."/>
            <person name="Kubo T."/>
            <person name="Oyama M."/>
            <person name="Kohara Y."/>
            <person name="Fujiyama A."/>
            <person name="Arakawa K."/>
            <person name="Katayama T."/>
            <person name="Toyoda A."/>
            <person name="Kunieda T."/>
        </authorList>
    </citation>
    <scope>NUCLEOTIDE SEQUENCE [LARGE SCALE GENOMIC DNA]</scope>
    <source>
        <strain evidence="4 5">YOKOZUNA-1</strain>
    </source>
</reference>
<dbReference type="Pfam" id="PF00093">
    <property type="entry name" value="VWC"/>
    <property type="match status" value="2"/>
</dbReference>
<dbReference type="Gene3D" id="6.20.200.20">
    <property type="match status" value="1"/>
</dbReference>
<keyword evidence="5" id="KW-1185">Reference proteome</keyword>